<dbReference type="NCBIfam" id="TIGR02629">
    <property type="entry name" value="L_rham_iso_rhiz"/>
    <property type="match status" value="1"/>
</dbReference>
<evidence type="ECO:0000313" key="6">
    <source>
        <dbReference type="Proteomes" id="UP000078272"/>
    </source>
</evidence>
<feature type="region of interest" description="Disordered" evidence="4">
    <location>
        <begin position="412"/>
        <end position="431"/>
    </location>
</feature>
<keyword evidence="3 5" id="KW-0413">Isomerase</keyword>
<evidence type="ECO:0000256" key="3">
    <source>
        <dbReference type="ARBA" id="ARBA00023235"/>
    </source>
</evidence>
<proteinExistence type="predicted"/>
<dbReference type="InterPro" id="IPR036237">
    <property type="entry name" value="Xyl_isomerase-like_sf"/>
</dbReference>
<dbReference type="InterPro" id="IPR013451">
    <property type="entry name" value="L_rhamnose_iso"/>
</dbReference>
<evidence type="ECO:0000256" key="1">
    <source>
        <dbReference type="ARBA" id="ARBA00022723"/>
    </source>
</evidence>
<dbReference type="AlphaFoldDB" id="A0A175RCS5"/>
<dbReference type="OrthoDB" id="5174871at2"/>
<gene>
    <name evidence="5" type="ORF">NS226_03540</name>
</gene>
<protein>
    <submittedName>
        <fullName evidence="5">Sugar isomerase</fullName>
    </submittedName>
</protein>
<dbReference type="RefSeq" id="WP_058633800.1">
    <property type="nucleotide sequence ID" value="NZ_LDPZ01000006.1"/>
</dbReference>
<evidence type="ECO:0000313" key="5">
    <source>
        <dbReference type="EMBL" id="KTQ97735.1"/>
    </source>
</evidence>
<reference evidence="5 6" key="1">
    <citation type="journal article" date="2016" name="Front. Microbiol.">
        <title>Genomic Resource of Rice Seed Associated Bacteria.</title>
        <authorList>
            <person name="Midha S."/>
            <person name="Bansal K."/>
            <person name="Sharma S."/>
            <person name="Kumar N."/>
            <person name="Patil P.P."/>
            <person name="Chaudhry V."/>
            <person name="Patil P.B."/>
        </authorList>
    </citation>
    <scope>NUCLEOTIDE SEQUENCE [LARGE SCALE GENOMIC DNA]</scope>
    <source>
        <strain evidence="5 6">NS226</strain>
    </source>
</reference>
<comment type="caution">
    <text evidence="5">The sequence shown here is derived from an EMBL/GenBank/DDBJ whole genome shotgun (WGS) entry which is preliminary data.</text>
</comment>
<dbReference type="SUPFAM" id="SSF51658">
    <property type="entry name" value="Xylose isomerase-like"/>
    <property type="match status" value="1"/>
</dbReference>
<sequence length="431" mass="47119">MAARIDRDVIDKSNEQFQEALEADYAALGARLDRRGIAIDDIKRKVAGFMVAVPSWGVGTGGTRFARFPGGGEPRGIFEKLDDCAVINDLGRATPAVSLHIPWDKADPADLRAKAEELGLGFDAMNSNTFQDHPDDPRQPLSYKYGSLSHTDAAVRQQAVEHNLETVSIGEAIGSKALTVWIGDGSNFPGQSDLGRSFERYLGAMKEITKGLPADWRIFSEHKMYEPAFYSTVVQDWGTSYLTAVELGEKAFCLVDLGHHAPNVNIEQIVSRLIHSRKLGGFHFNDSKYGDDDLDAGSIDPFRLFLVFNELVEAGARLDALGPSYMIDQSHNVTDPIESLIRTAGEIRRAYAQALLVDRAALRGFQDENDALMASETLKAGFRFDVEPILAKARLEAGGAIDPIAAYRTSGYRQRVSQERPASRGSGGGIV</sequence>
<dbReference type="GO" id="GO:0046872">
    <property type="term" value="F:metal ion binding"/>
    <property type="evidence" value="ECO:0007669"/>
    <property type="project" value="UniProtKB-KW"/>
</dbReference>
<organism evidence="5 6">
    <name type="scientific">Aureimonas ureilytica</name>
    <dbReference type="NCBI Taxonomy" id="401562"/>
    <lineage>
        <taxon>Bacteria</taxon>
        <taxon>Pseudomonadati</taxon>
        <taxon>Pseudomonadota</taxon>
        <taxon>Alphaproteobacteria</taxon>
        <taxon>Hyphomicrobiales</taxon>
        <taxon>Aurantimonadaceae</taxon>
        <taxon>Aureimonas</taxon>
    </lineage>
</organism>
<dbReference type="PANTHER" id="PTHR30268:SF0">
    <property type="entry name" value="L-RHAMNOSE ISOMERASE"/>
    <property type="match status" value="1"/>
</dbReference>
<dbReference type="PATRIC" id="fig|401562.3.peg.4227"/>
<dbReference type="InterPro" id="IPR050337">
    <property type="entry name" value="L-rhamnose_isomerase"/>
</dbReference>
<dbReference type="Proteomes" id="UP000078272">
    <property type="component" value="Unassembled WGS sequence"/>
</dbReference>
<evidence type="ECO:0000256" key="4">
    <source>
        <dbReference type="SAM" id="MobiDB-lite"/>
    </source>
</evidence>
<dbReference type="GO" id="GO:0016853">
    <property type="term" value="F:isomerase activity"/>
    <property type="evidence" value="ECO:0007669"/>
    <property type="project" value="UniProtKB-KW"/>
</dbReference>
<dbReference type="EMBL" id="LDPZ01000006">
    <property type="protein sequence ID" value="KTQ97735.1"/>
    <property type="molecule type" value="Genomic_DNA"/>
</dbReference>
<name>A0A175RCS5_9HYPH</name>
<dbReference type="PANTHER" id="PTHR30268">
    <property type="entry name" value="L-RHAMNOSE ISOMERASE"/>
    <property type="match status" value="1"/>
</dbReference>
<accession>A0A175RCS5</accession>
<dbReference type="eggNOG" id="COG4952">
    <property type="taxonomic scope" value="Bacteria"/>
</dbReference>
<dbReference type="STRING" id="401562.NS365_11620"/>
<keyword evidence="2" id="KW-0464">Manganese</keyword>
<dbReference type="Gene3D" id="3.20.20.150">
    <property type="entry name" value="Divalent-metal-dependent TIM barrel enzymes"/>
    <property type="match status" value="1"/>
</dbReference>
<evidence type="ECO:0000256" key="2">
    <source>
        <dbReference type="ARBA" id="ARBA00023211"/>
    </source>
</evidence>
<keyword evidence="1" id="KW-0479">Metal-binding</keyword>